<dbReference type="RefSeq" id="XP_034069941.1">
    <property type="nucleotide sequence ID" value="XM_034214050.1"/>
</dbReference>
<dbReference type="OrthoDB" id="5962728at2759"/>
<dbReference type="GO" id="GO:1990108">
    <property type="term" value="P:protein linear deubiquitination"/>
    <property type="evidence" value="ECO:0007669"/>
    <property type="project" value="TreeGrafter"/>
</dbReference>
<proteinExistence type="inferred from homology"/>
<comment type="subcellular location">
    <subcellularLocation>
        <location evidence="1">Cytoplasm</location>
    </subcellularLocation>
</comment>
<dbReference type="InterPro" id="IPR023235">
    <property type="entry name" value="FAM105"/>
</dbReference>
<evidence type="ECO:0000256" key="1">
    <source>
        <dbReference type="ARBA" id="ARBA00004496"/>
    </source>
</evidence>
<evidence type="ECO:0000313" key="12">
    <source>
        <dbReference type="RefSeq" id="XP_034069948.1"/>
    </source>
</evidence>
<dbReference type="PRINTS" id="PR02055">
    <property type="entry name" value="PROTEINF105"/>
</dbReference>
<dbReference type="RefSeq" id="XP_034069947.1">
    <property type="nucleotide sequence ID" value="XM_034214056.1"/>
</dbReference>
<reference evidence="6 7" key="1">
    <citation type="submission" date="2025-04" db="UniProtKB">
        <authorList>
            <consortium name="RefSeq"/>
        </authorList>
    </citation>
    <scope>IDENTIFICATION</scope>
</reference>
<feature type="compositionally biased region" description="Polar residues" evidence="4">
    <location>
        <begin position="175"/>
        <end position="187"/>
    </location>
</feature>
<feature type="compositionally biased region" description="Basic and acidic residues" evidence="4">
    <location>
        <begin position="350"/>
        <end position="364"/>
    </location>
</feature>
<evidence type="ECO:0000256" key="4">
    <source>
        <dbReference type="SAM" id="MobiDB-lite"/>
    </source>
</evidence>
<feature type="region of interest" description="Disordered" evidence="4">
    <location>
        <begin position="1"/>
        <end position="46"/>
    </location>
</feature>
<evidence type="ECO:0000313" key="8">
    <source>
        <dbReference type="RefSeq" id="XP_034069943.1"/>
    </source>
</evidence>
<evidence type="ECO:0000313" key="6">
    <source>
        <dbReference type="RefSeq" id="XP_034069941.1"/>
    </source>
</evidence>
<feature type="compositionally biased region" description="Basic and acidic residues" evidence="4">
    <location>
        <begin position="101"/>
        <end position="121"/>
    </location>
</feature>
<feature type="compositionally biased region" description="Basic and acidic residues" evidence="4">
    <location>
        <begin position="398"/>
        <end position="424"/>
    </location>
</feature>
<evidence type="ECO:0000256" key="3">
    <source>
        <dbReference type="ARBA" id="ARBA00022490"/>
    </source>
</evidence>
<dbReference type="GeneID" id="117544715"/>
<keyword evidence="5" id="KW-1185">Reference proteome</keyword>
<dbReference type="KEGG" id="gacu:117544715"/>
<dbReference type="RefSeq" id="XP_034069944.1">
    <property type="nucleotide sequence ID" value="XM_034214053.1"/>
</dbReference>
<dbReference type="GO" id="GO:0004843">
    <property type="term" value="F:cysteine-type deubiquitinase activity"/>
    <property type="evidence" value="ECO:0007669"/>
    <property type="project" value="TreeGrafter"/>
</dbReference>
<keyword evidence="3" id="KW-0963">Cytoplasm</keyword>
<evidence type="ECO:0000313" key="10">
    <source>
        <dbReference type="RefSeq" id="XP_034069945.1"/>
    </source>
</evidence>
<evidence type="ECO:0000256" key="2">
    <source>
        <dbReference type="ARBA" id="ARBA00010267"/>
    </source>
</evidence>
<dbReference type="Proteomes" id="UP000515161">
    <property type="component" value="Unplaced"/>
</dbReference>
<dbReference type="PRINTS" id="PR02056">
    <property type="entry name" value="PROTEINF105A"/>
</dbReference>
<dbReference type="RefSeq" id="XP_034069948.1">
    <property type="nucleotide sequence ID" value="XM_034214057.1"/>
</dbReference>
<gene>
    <name evidence="6 7 8 9 10 11 12" type="primary">LOC117544715</name>
</gene>
<evidence type="ECO:0000313" key="5">
    <source>
        <dbReference type="Proteomes" id="UP000515161"/>
    </source>
</evidence>
<feature type="compositionally biased region" description="Low complexity" evidence="4">
    <location>
        <begin position="271"/>
        <end position="283"/>
    </location>
</feature>
<protein>
    <submittedName>
        <fullName evidence="6 7">Glutamic acid-rich protein</fullName>
    </submittedName>
</protein>
<dbReference type="InterPro" id="IPR023236">
    <property type="entry name" value="OTULINL"/>
</dbReference>
<organism evidence="5 12">
    <name type="scientific">Gymnodraco acuticeps</name>
    <name type="common">Antarctic dragonfish</name>
    <dbReference type="NCBI Taxonomy" id="8218"/>
    <lineage>
        <taxon>Eukaryota</taxon>
        <taxon>Metazoa</taxon>
        <taxon>Chordata</taxon>
        <taxon>Craniata</taxon>
        <taxon>Vertebrata</taxon>
        <taxon>Euteleostomi</taxon>
        <taxon>Actinopterygii</taxon>
        <taxon>Neopterygii</taxon>
        <taxon>Teleostei</taxon>
        <taxon>Neoteleostei</taxon>
        <taxon>Acanthomorphata</taxon>
        <taxon>Eupercaria</taxon>
        <taxon>Perciformes</taxon>
        <taxon>Notothenioidei</taxon>
        <taxon>Bathydraconidae</taxon>
        <taxon>Gymnodraco</taxon>
    </lineage>
</organism>
<evidence type="ECO:0000313" key="11">
    <source>
        <dbReference type="RefSeq" id="XP_034069947.1"/>
    </source>
</evidence>
<feature type="region of interest" description="Disordered" evidence="4">
    <location>
        <begin position="75"/>
        <end position="431"/>
    </location>
</feature>
<feature type="compositionally biased region" description="Acidic residues" evidence="4">
    <location>
        <begin position="365"/>
        <end position="375"/>
    </location>
</feature>
<name>A0A6P8U056_GYMAC</name>
<evidence type="ECO:0000313" key="9">
    <source>
        <dbReference type="RefSeq" id="XP_034069944.1"/>
    </source>
</evidence>
<dbReference type="RefSeq" id="XP_034069943.1">
    <property type="nucleotide sequence ID" value="XM_034214052.1"/>
</dbReference>
<dbReference type="AlphaFoldDB" id="A0A6P8U056"/>
<dbReference type="PANTHER" id="PTHR33662:SF3">
    <property type="entry name" value="FIBROUS SHEATH CABYR-BINDING PROTEIN-LIKE-RELATED"/>
    <property type="match status" value="1"/>
</dbReference>
<comment type="similarity">
    <text evidence="2">Belongs to the peptidase C65 family. Otulin subfamily.</text>
</comment>
<dbReference type="RefSeq" id="XP_034069942.1">
    <property type="nucleotide sequence ID" value="XM_034214051.1"/>
</dbReference>
<feature type="compositionally biased region" description="Acidic residues" evidence="4">
    <location>
        <begin position="383"/>
        <end position="393"/>
    </location>
</feature>
<dbReference type="RefSeq" id="XP_034069945.1">
    <property type="nucleotide sequence ID" value="XM_034214054.1"/>
</dbReference>
<sequence>MGNCCCRTESPCGSAEETSGLLKDDSKATTPAGETLVGGSCGPEGDDNIKTMLDEDTIEPKEAVKVKKSVPVVVEKEPNNTQENGAFQKEVIQKASPSPRKGSELKENSTAVKDEVIKDSPADGGQAEPMQCTLISPQREYATATNVAPEEENPASAHDKIPDSGSVITEAVCPETNTTEHITSDTTQDNEEEEAGSTVTTESSAVAEPSEELSPNNEGLSEPNPPPTAAAGQMAVRQQGDKQPASCALPEGPENSSSSACEEAGPEDTNSPASCESSPGSEPSEPDHSEEEQEASSCVREPETTETTETTAPADARHSLNSDQDAQADPECSKEVPSLENFEQDIEEEMLLKGQDENGDVPRVEEEEEEEEEEEDKMKVEDALTEAEEDAEIQEVTGEEKQLAESTADVKAEDETPVPEKGDSAGDGLENSEEDLYRGAEELSESQTNQPESTIFKVEDRCSLAPAVDILSYSEREWKGNTAKSALIRKGYKEMSQSFSSLRRVRGDNYCALRATLFQVLSHSTQLPQWLQEEDAHMLPKRLETQEGLISQWTFPGDCLQGDGTGDATLQLKGYMELLRDTWQAALDCPSAVERQQLCERVFQGGEEELGLMEALKLLMLGQAVELHRCMQGEGEVPLFCWLLFARDSSDCPRSFLCNHLGHVGLSAGLEQVEMFLLGYALQCTIQVYRLYKVDTEEFVTYYPDDHKVDWPCVCLVTEDDRHYNVPVVEAAEELHEPLNSS</sequence>
<accession>A0A6P8U056</accession>
<feature type="compositionally biased region" description="Low complexity" evidence="4">
    <location>
        <begin position="305"/>
        <end position="314"/>
    </location>
</feature>
<dbReference type="Pfam" id="PF16218">
    <property type="entry name" value="Peptidase_C101"/>
    <property type="match status" value="1"/>
</dbReference>
<dbReference type="PANTHER" id="PTHR33662">
    <property type="entry name" value="OTU DEUBIQUITINASE WITH LINEAR LINKAGE-SPECIFICITY A-RELATED"/>
    <property type="match status" value="1"/>
</dbReference>
<evidence type="ECO:0000313" key="7">
    <source>
        <dbReference type="RefSeq" id="XP_034069942.1"/>
    </source>
</evidence>
<dbReference type="GO" id="GO:0005737">
    <property type="term" value="C:cytoplasm"/>
    <property type="evidence" value="ECO:0007669"/>
    <property type="project" value="UniProtKB-SubCell"/>
</dbReference>